<keyword evidence="2" id="KW-1185">Reference proteome</keyword>
<comment type="caution">
    <text evidence="1">The sequence shown here is derived from an EMBL/GenBank/DDBJ whole genome shotgun (WGS) entry which is preliminary data.</text>
</comment>
<organism evidence="1 2">
    <name type="scientific">Liparis tanakae</name>
    <name type="common">Tanaka's snailfish</name>
    <dbReference type="NCBI Taxonomy" id="230148"/>
    <lineage>
        <taxon>Eukaryota</taxon>
        <taxon>Metazoa</taxon>
        <taxon>Chordata</taxon>
        <taxon>Craniata</taxon>
        <taxon>Vertebrata</taxon>
        <taxon>Euteleostomi</taxon>
        <taxon>Actinopterygii</taxon>
        <taxon>Neopterygii</taxon>
        <taxon>Teleostei</taxon>
        <taxon>Neoteleostei</taxon>
        <taxon>Acanthomorphata</taxon>
        <taxon>Eupercaria</taxon>
        <taxon>Perciformes</taxon>
        <taxon>Cottioidei</taxon>
        <taxon>Cottales</taxon>
        <taxon>Liparidae</taxon>
        <taxon>Liparis</taxon>
    </lineage>
</organism>
<gene>
    <name evidence="1" type="ORF">EYF80_007210</name>
</gene>
<reference evidence="1 2" key="1">
    <citation type="submission" date="2019-03" db="EMBL/GenBank/DDBJ databases">
        <title>First draft genome of Liparis tanakae, snailfish: a comprehensive survey of snailfish specific genes.</title>
        <authorList>
            <person name="Kim W."/>
            <person name="Song I."/>
            <person name="Jeong J.-H."/>
            <person name="Kim D."/>
            <person name="Kim S."/>
            <person name="Ryu S."/>
            <person name="Song J.Y."/>
            <person name="Lee S.K."/>
        </authorList>
    </citation>
    <scope>NUCLEOTIDE SEQUENCE [LARGE SCALE GENOMIC DNA]</scope>
    <source>
        <tissue evidence="1">Muscle</tissue>
    </source>
</reference>
<accession>A0A4Z2IZI1</accession>
<dbReference type="EMBL" id="SRLO01000038">
    <property type="protein sequence ID" value="TNN82692.1"/>
    <property type="molecule type" value="Genomic_DNA"/>
</dbReference>
<evidence type="ECO:0000313" key="2">
    <source>
        <dbReference type="Proteomes" id="UP000314294"/>
    </source>
</evidence>
<name>A0A4Z2IZI1_9TELE</name>
<sequence length="149" mass="16695">MPHSSQQDSRSSAEISKEILPLKFWPAWWISGAQMRDLRDHSVHADCGSRCPQVAVCRTDIATRNAPNVLTVQVELALLISSTRSKVTVCESFYSPKLRSLSPANKYVHVSVTAVMKRGKKWEEEIQSEANRTSRVGHEAFRVCGPQES</sequence>
<dbReference type="Proteomes" id="UP000314294">
    <property type="component" value="Unassembled WGS sequence"/>
</dbReference>
<protein>
    <submittedName>
        <fullName evidence="1">Uncharacterized protein</fullName>
    </submittedName>
</protein>
<evidence type="ECO:0000313" key="1">
    <source>
        <dbReference type="EMBL" id="TNN82692.1"/>
    </source>
</evidence>
<dbReference type="AlphaFoldDB" id="A0A4Z2IZI1"/>
<proteinExistence type="predicted"/>